<gene>
    <name evidence="5" type="ORF">Ani05nite_09730</name>
</gene>
<feature type="transmembrane region" description="Helical" evidence="2">
    <location>
        <begin position="47"/>
        <end position="68"/>
    </location>
</feature>
<dbReference type="Proteomes" id="UP000647172">
    <property type="component" value="Unassembled WGS sequence"/>
</dbReference>
<proteinExistence type="predicted"/>
<feature type="transmembrane region" description="Helical" evidence="2">
    <location>
        <begin position="74"/>
        <end position="101"/>
    </location>
</feature>
<sequence>MELRTDDGEGGAQMTTTTTRRPTPAEPERPPQPRHGWWWRLLHRWHYGFVGLIGAVTCFCLSLTPSLLPRGPGLQAVVGGVSAAIGYGLGVLVVWLAGRLWAGPVRRPGRTAWRVLAATAAVAVLIFLYLGAGWQREIHEMMGLEAPGRPRYLLVLPLAALLAAGLVGLVRLLRHAARGLGRLFGRVIPAPAARVLAGLAVVLLALGVLNGVVLDGFFAVTDRSFKAINGETEPDVSPPEDPLRSGGPGSLVSWASLGKQGRNFVAGGPSVEQLTRFGGAGAQRSIRVYAGLDSAPTSRDRAALAVAELRRTGAFDRKVLVVITTTGTGWVDQDAVDPLEYMYRGDSAMVGLQYSYLPSWLSFLVDKERARQAGRDLFNAVYGAWSKLPPGGRPRLLLFGESLGSFGAESAFSGADDIRNRVDGMLLVGPPNRNELWREFVADRDPGSSEILPRYGNGVTIRFARDPATDLDVPTPAWPAPRVAYLQHPSDPIVWWSPRLVLSRPDWLGEPRGADVSPAVHWYPFVTFWLVTADMAFSTGVPAGHGHSYGAEPVAAWADIAPPAGWTPRRTAELTELIATRPG</sequence>
<organism evidence="5 6">
    <name type="scientific">Actinoplanes nipponensis</name>
    <dbReference type="NCBI Taxonomy" id="135950"/>
    <lineage>
        <taxon>Bacteria</taxon>
        <taxon>Bacillati</taxon>
        <taxon>Actinomycetota</taxon>
        <taxon>Actinomycetes</taxon>
        <taxon>Micromonosporales</taxon>
        <taxon>Micromonosporaceae</taxon>
        <taxon>Actinoplanes</taxon>
    </lineage>
</organism>
<evidence type="ECO:0000256" key="2">
    <source>
        <dbReference type="SAM" id="Phobius"/>
    </source>
</evidence>
<feature type="transmembrane region" description="Helical" evidence="2">
    <location>
        <begin position="195"/>
        <end position="220"/>
    </location>
</feature>
<evidence type="ECO:0000256" key="1">
    <source>
        <dbReference type="SAM" id="MobiDB-lite"/>
    </source>
</evidence>
<dbReference type="InterPro" id="IPR027788">
    <property type="entry name" value="Alpha/beta-hydrolase_N_dom"/>
</dbReference>
<evidence type="ECO:0000313" key="5">
    <source>
        <dbReference type="EMBL" id="GIE47439.1"/>
    </source>
</evidence>
<feature type="region of interest" description="Disordered" evidence="1">
    <location>
        <begin position="1"/>
        <end position="32"/>
    </location>
</feature>
<dbReference type="InterPro" id="IPR027787">
    <property type="entry name" value="Alpha/beta-hydrolase_catalytic"/>
</dbReference>
<dbReference type="PIRSF" id="PIRSF007542">
    <property type="entry name" value="UCP007542"/>
    <property type="match status" value="1"/>
</dbReference>
<evidence type="ECO:0000313" key="6">
    <source>
        <dbReference type="Proteomes" id="UP000647172"/>
    </source>
</evidence>
<evidence type="ECO:0000259" key="3">
    <source>
        <dbReference type="Pfam" id="PF10081"/>
    </source>
</evidence>
<protein>
    <submittedName>
        <fullName evidence="5">Membrane protein</fullName>
    </submittedName>
</protein>
<dbReference type="EMBL" id="BOMQ01000011">
    <property type="protein sequence ID" value="GIE47439.1"/>
    <property type="molecule type" value="Genomic_DNA"/>
</dbReference>
<keyword evidence="2" id="KW-1133">Transmembrane helix</keyword>
<dbReference type="Pfam" id="PF10081">
    <property type="entry name" value="Abhydrolase_9"/>
    <property type="match status" value="1"/>
</dbReference>
<dbReference type="InterPro" id="IPR012037">
    <property type="entry name" value="Alpha/beta-hydrolase_fam"/>
</dbReference>
<comment type="caution">
    <text evidence="5">The sequence shown here is derived from an EMBL/GenBank/DDBJ whole genome shotgun (WGS) entry which is preliminary data.</text>
</comment>
<dbReference type="AlphaFoldDB" id="A0A919JIJ3"/>
<feature type="domain" description="Alpha/beta-hydrolase N-terminal" evidence="4">
    <location>
        <begin position="63"/>
        <end position="269"/>
    </location>
</feature>
<accession>A0A919JIJ3</accession>
<keyword evidence="2" id="KW-0812">Transmembrane</keyword>
<evidence type="ECO:0000259" key="4">
    <source>
        <dbReference type="Pfam" id="PF15420"/>
    </source>
</evidence>
<keyword evidence="2" id="KW-0472">Membrane</keyword>
<feature type="transmembrane region" description="Helical" evidence="2">
    <location>
        <begin position="152"/>
        <end position="174"/>
    </location>
</feature>
<feature type="transmembrane region" description="Helical" evidence="2">
    <location>
        <begin position="113"/>
        <end position="132"/>
    </location>
</feature>
<name>A0A919JIJ3_9ACTN</name>
<feature type="domain" description="Alpha/beta-hydrolase catalytic" evidence="3">
    <location>
        <begin position="286"/>
        <end position="574"/>
    </location>
</feature>
<dbReference type="Pfam" id="PF15420">
    <property type="entry name" value="Abhydrolase_9_N"/>
    <property type="match status" value="1"/>
</dbReference>
<keyword evidence="6" id="KW-1185">Reference proteome</keyword>
<reference evidence="5" key="1">
    <citation type="submission" date="2021-01" db="EMBL/GenBank/DDBJ databases">
        <title>Whole genome shotgun sequence of Actinoplanes nipponensis NBRC 14063.</title>
        <authorList>
            <person name="Komaki H."/>
            <person name="Tamura T."/>
        </authorList>
    </citation>
    <scope>NUCLEOTIDE SEQUENCE</scope>
    <source>
        <strain evidence="5">NBRC 14063</strain>
    </source>
</reference>